<evidence type="ECO:0000256" key="4">
    <source>
        <dbReference type="ARBA" id="ARBA00021907"/>
    </source>
</evidence>
<evidence type="ECO:0000256" key="1">
    <source>
        <dbReference type="ARBA" id="ARBA00004429"/>
    </source>
</evidence>
<gene>
    <name evidence="16" type="ORF">DSYM_02990</name>
</gene>
<dbReference type="Pfam" id="PF18075">
    <property type="entry name" value="FtsX_ECD"/>
    <property type="match status" value="1"/>
</dbReference>
<dbReference type="PIRSF" id="PIRSF003097">
    <property type="entry name" value="FtsX"/>
    <property type="match status" value="1"/>
</dbReference>
<keyword evidence="5 12" id="KW-1003">Cell membrane</keyword>
<evidence type="ECO:0000256" key="11">
    <source>
        <dbReference type="ARBA" id="ARBA00023306"/>
    </source>
</evidence>
<evidence type="ECO:0000259" key="14">
    <source>
        <dbReference type="Pfam" id="PF02687"/>
    </source>
</evidence>
<keyword evidence="10 12" id="KW-0472">Membrane</keyword>
<evidence type="ECO:0000256" key="7">
    <source>
        <dbReference type="ARBA" id="ARBA00022618"/>
    </source>
</evidence>
<dbReference type="KEGG" id="ddz:DSYM_02990"/>
<evidence type="ECO:0000256" key="10">
    <source>
        <dbReference type="ARBA" id="ARBA00023136"/>
    </source>
</evidence>
<feature type="transmembrane region" description="Helical" evidence="13">
    <location>
        <begin position="173"/>
        <end position="194"/>
    </location>
</feature>
<evidence type="ECO:0000256" key="12">
    <source>
        <dbReference type="PIRNR" id="PIRNR003097"/>
    </source>
</evidence>
<keyword evidence="9 13" id="KW-1133">Transmembrane helix</keyword>
<dbReference type="EMBL" id="AP021857">
    <property type="protein sequence ID" value="BBO19600.1"/>
    <property type="molecule type" value="Genomic_DNA"/>
</dbReference>
<dbReference type="PANTHER" id="PTHR47755:SF1">
    <property type="entry name" value="CELL DIVISION PROTEIN FTSX"/>
    <property type="match status" value="1"/>
</dbReference>
<dbReference type="GO" id="GO:0032153">
    <property type="term" value="C:cell division site"/>
    <property type="evidence" value="ECO:0007669"/>
    <property type="project" value="TreeGrafter"/>
</dbReference>
<dbReference type="Proteomes" id="UP000662914">
    <property type="component" value="Chromosome"/>
</dbReference>
<organism evidence="16 17">
    <name type="scientific">Candidatus Desulfobacillus denitrificans</name>
    <dbReference type="NCBI Taxonomy" id="2608985"/>
    <lineage>
        <taxon>Bacteria</taxon>
        <taxon>Pseudomonadati</taxon>
        <taxon>Pseudomonadota</taxon>
        <taxon>Betaproteobacteria</taxon>
        <taxon>Candidatus Desulfobacillus</taxon>
    </lineage>
</organism>
<feature type="domain" description="FtsX extracellular" evidence="15">
    <location>
        <begin position="62"/>
        <end position="154"/>
    </location>
</feature>
<feature type="transmembrane region" description="Helical" evidence="13">
    <location>
        <begin position="222"/>
        <end position="248"/>
    </location>
</feature>
<proteinExistence type="inferred from homology"/>
<evidence type="ECO:0000256" key="3">
    <source>
        <dbReference type="ARBA" id="ARBA00011160"/>
    </source>
</evidence>
<evidence type="ECO:0000256" key="2">
    <source>
        <dbReference type="ARBA" id="ARBA00007379"/>
    </source>
</evidence>
<evidence type="ECO:0000256" key="9">
    <source>
        <dbReference type="ARBA" id="ARBA00022989"/>
    </source>
</evidence>
<comment type="subunit">
    <text evidence="3">Forms a membrane-associated complex with FtsE.</text>
</comment>
<dbReference type="Gene3D" id="3.30.70.3040">
    <property type="match status" value="1"/>
</dbReference>
<evidence type="ECO:0000256" key="8">
    <source>
        <dbReference type="ARBA" id="ARBA00022692"/>
    </source>
</evidence>
<evidence type="ECO:0000313" key="16">
    <source>
        <dbReference type="EMBL" id="BBO19600.1"/>
    </source>
</evidence>
<sequence>MKGWLLHHRQAAALAARRLAATPLNTLLGALVLGIALALPAGGEMLLANFQRLAQRVAATPQISVFMALDAAKGDVADVESRLRRHAQTREVRLVRRDDTLKRFKESEGLAEVIENLPRNPFPDAFVVVPRDEAPAALEAMRDEFAKYPRVEHVQLDSAWVKKLDALLRLTRLAVALLAAVLGVALVAVTFNTIRLQILTQRDEMEVSRLLGATDAYIRRPFLYFGALQGLAGGLVAWLAVLGATFLLRGPVGEVARLYGIEFSMHILPFPDTALLFGLAALLGWLGAWLSLSRHLAK</sequence>
<evidence type="ECO:0000256" key="6">
    <source>
        <dbReference type="ARBA" id="ARBA00022519"/>
    </source>
</evidence>
<dbReference type="NCBIfam" id="TIGR00439">
    <property type="entry name" value="FtsX_Gneg"/>
    <property type="match status" value="1"/>
</dbReference>
<dbReference type="Pfam" id="PF02687">
    <property type="entry name" value="FtsX"/>
    <property type="match status" value="1"/>
</dbReference>
<keyword evidence="11 12" id="KW-0131">Cell cycle</keyword>
<dbReference type="InterPro" id="IPR040690">
    <property type="entry name" value="FtsX_ECD"/>
</dbReference>
<keyword evidence="8 13" id="KW-0812">Transmembrane</keyword>
<evidence type="ECO:0000256" key="13">
    <source>
        <dbReference type="SAM" id="Phobius"/>
    </source>
</evidence>
<dbReference type="PANTHER" id="PTHR47755">
    <property type="entry name" value="CELL DIVISION PROTEIN FTSX"/>
    <property type="match status" value="1"/>
</dbReference>
<name>A0A809QVZ0_9PROT</name>
<dbReference type="InterPro" id="IPR047590">
    <property type="entry name" value="FtsX_proteobact-type"/>
</dbReference>
<evidence type="ECO:0000259" key="15">
    <source>
        <dbReference type="Pfam" id="PF18075"/>
    </source>
</evidence>
<keyword evidence="7 12" id="KW-0132">Cell division</keyword>
<keyword evidence="6 12" id="KW-0997">Cell inner membrane</keyword>
<dbReference type="AlphaFoldDB" id="A0A809QVZ0"/>
<feature type="transmembrane region" description="Helical" evidence="13">
    <location>
        <begin position="274"/>
        <end position="292"/>
    </location>
</feature>
<dbReference type="GO" id="GO:0051301">
    <property type="term" value="P:cell division"/>
    <property type="evidence" value="ECO:0007669"/>
    <property type="project" value="UniProtKB-KW"/>
</dbReference>
<accession>A0A809QVZ0</accession>
<feature type="transmembrane region" description="Helical" evidence="13">
    <location>
        <begin position="21"/>
        <end position="41"/>
    </location>
</feature>
<comment type="function">
    <text evidence="12">Part of the ABC transporter FtsEX involved in cellular division.</text>
</comment>
<comment type="subcellular location">
    <subcellularLocation>
        <location evidence="1">Cell inner membrane</location>
        <topology evidence="1">Multi-pass membrane protein</topology>
    </subcellularLocation>
</comment>
<protein>
    <recommendedName>
        <fullName evidence="4 12">Cell division protein FtsX</fullName>
    </recommendedName>
</protein>
<dbReference type="InterPro" id="IPR003838">
    <property type="entry name" value="ABC3_permease_C"/>
</dbReference>
<reference evidence="16" key="1">
    <citation type="journal article" name="DNA Res.">
        <title>The physiological potential of anammox bacteria as revealed by their core genome structure.</title>
        <authorList>
            <person name="Okubo T."/>
            <person name="Toyoda A."/>
            <person name="Fukuhara K."/>
            <person name="Uchiyama I."/>
            <person name="Harigaya Y."/>
            <person name="Kuroiwa M."/>
            <person name="Suzuki T."/>
            <person name="Murakami Y."/>
            <person name="Suwa Y."/>
            <person name="Takami H."/>
        </authorList>
    </citation>
    <scope>NUCLEOTIDE SEQUENCE</scope>
    <source>
        <strain evidence="16">317325-3</strain>
    </source>
</reference>
<comment type="similarity">
    <text evidence="2 12">Belongs to the ABC-4 integral membrane protein family. FtsX subfamily.</text>
</comment>
<dbReference type="InterPro" id="IPR004513">
    <property type="entry name" value="FtsX"/>
</dbReference>
<evidence type="ECO:0000313" key="17">
    <source>
        <dbReference type="Proteomes" id="UP000662914"/>
    </source>
</evidence>
<feature type="domain" description="ABC3 transporter permease C-terminal" evidence="14">
    <location>
        <begin position="178"/>
        <end position="294"/>
    </location>
</feature>
<dbReference type="GO" id="GO:0005886">
    <property type="term" value="C:plasma membrane"/>
    <property type="evidence" value="ECO:0007669"/>
    <property type="project" value="UniProtKB-SubCell"/>
</dbReference>
<evidence type="ECO:0000256" key="5">
    <source>
        <dbReference type="ARBA" id="ARBA00022475"/>
    </source>
</evidence>